<keyword evidence="7" id="KW-0032">Aminotransferase</keyword>
<dbReference type="InterPro" id="IPR015424">
    <property type="entry name" value="PyrdxlP-dep_Trfase"/>
</dbReference>
<dbReference type="InterPro" id="IPR036390">
    <property type="entry name" value="WH_DNA-bd_sf"/>
</dbReference>
<evidence type="ECO:0000256" key="3">
    <source>
        <dbReference type="ARBA" id="ARBA00023015"/>
    </source>
</evidence>
<accession>A0ABV7R071</accession>
<dbReference type="Gene3D" id="3.90.1150.10">
    <property type="entry name" value="Aspartate Aminotransferase, domain 1"/>
    <property type="match status" value="1"/>
</dbReference>
<comment type="caution">
    <text evidence="7">The sequence shown here is derived from an EMBL/GenBank/DDBJ whole genome shotgun (WGS) entry which is preliminary data.</text>
</comment>
<evidence type="ECO:0000313" key="8">
    <source>
        <dbReference type="Proteomes" id="UP001595721"/>
    </source>
</evidence>
<evidence type="ECO:0000256" key="4">
    <source>
        <dbReference type="ARBA" id="ARBA00023125"/>
    </source>
</evidence>
<keyword evidence="5" id="KW-0804">Transcription</keyword>
<dbReference type="RefSeq" id="WP_377741973.1">
    <property type="nucleotide sequence ID" value="NZ_JBHRXJ010000001.1"/>
</dbReference>
<proteinExistence type="inferred from homology"/>
<evidence type="ECO:0000313" key="7">
    <source>
        <dbReference type="EMBL" id="MFC3526687.1"/>
    </source>
</evidence>
<evidence type="ECO:0000256" key="1">
    <source>
        <dbReference type="ARBA" id="ARBA00005384"/>
    </source>
</evidence>
<dbReference type="CDD" id="cd00609">
    <property type="entry name" value="AAT_like"/>
    <property type="match status" value="1"/>
</dbReference>
<evidence type="ECO:0000256" key="2">
    <source>
        <dbReference type="ARBA" id="ARBA00022898"/>
    </source>
</evidence>
<name>A0ABV7R071_9RHOB</name>
<keyword evidence="7" id="KW-0808">Transferase</keyword>
<sequence length="438" mass="47163">MWVPKLETGFSKPEALVRALKRAIESGELKVNDRLPAQRELAYALGLNLSTVSRAMVEATRQGLVGGEVGRGTYVLPRSDAAQLFSQISQTCSSLDLATILPPLVDEAVLRSAFTATADLTPHLFGYPTDAQLYRATDAVRQWMRWRGFDLPRADVAITTGAQAALSAVLAALLKPGKTLMTEAFTFPGMKAVAQQSGLRLHGVACDSEGLLPDALEQASAQTGARVLVAMPNLQNPTGAVMSPGRRADIAGVIRRAGLTLVEDDVYGSYSGQPPLVADLEGQHVLISSLSKSVSPALRFGFAIGNHPVLDRIRKEAATASWFVAPLPMMTATRMIEDRSAMRLASQQTEEIARRWCIVTRFFPGLAAAPACHFWLPVAESQTFESRALSLGVRVVQDDFFAATRQCSRHVRVSISAEPWDRLLTGLTTIAALAGGRA</sequence>
<reference evidence="8" key="1">
    <citation type="journal article" date="2019" name="Int. J. Syst. Evol. Microbiol.">
        <title>The Global Catalogue of Microorganisms (GCM) 10K type strain sequencing project: providing services to taxonomists for standard genome sequencing and annotation.</title>
        <authorList>
            <consortium name="The Broad Institute Genomics Platform"/>
            <consortium name="The Broad Institute Genome Sequencing Center for Infectious Disease"/>
            <person name="Wu L."/>
            <person name="Ma J."/>
        </authorList>
    </citation>
    <scope>NUCLEOTIDE SEQUENCE [LARGE SCALE GENOMIC DNA]</scope>
    <source>
        <strain evidence="8">KCTC 42899</strain>
    </source>
</reference>
<protein>
    <submittedName>
        <fullName evidence="7">PLP-dependent aminotransferase family protein</fullName>
    </submittedName>
</protein>
<organism evidence="7 8">
    <name type="scientific">Paracoccus mangrovi</name>
    <dbReference type="NCBI Taxonomy" id="1715645"/>
    <lineage>
        <taxon>Bacteria</taxon>
        <taxon>Pseudomonadati</taxon>
        <taxon>Pseudomonadota</taxon>
        <taxon>Alphaproteobacteria</taxon>
        <taxon>Rhodobacterales</taxon>
        <taxon>Paracoccaceae</taxon>
        <taxon>Paracoccus</taxon>
    </lineage>
</organism>
<evidence type="ECO:0000256" key="5">
    <source>
        <dbReference type="ARBA" id="ARBA00023163"/>
    </source>
</evidence>
<gene>
    <name evidence="7" type="ORF">ACFOMH_00785</name>
</gene>
<keyword evidence="4" id="KW-0238">DNA-binding</keyword>
<dbReference type="Pfam" id="PF00155">
    <property type="entry name" value="Aminotran_1_2"/>
    <property type="match status" value="1"/>
</dbReference>
<dbReference type="InterPro" id="IPR015421">
    <property type="entry name" value="PyrdxlP-dep_Trfase_major"/>
</dbReference>
<dbReference type="PROSITE" id="PS50949">
    <property type="entry name" value="HTH_GNTR"/>
    <property type="match status" value="1"/>
</dbReference>
<comment type="similarity">
    <text evidence="1">In the C-terminal section; belongs to the class-I pyridoxal-phosphate-dependent aminotransferase family.</text>
</comment>
<feature type="domain" description="HTH gntR-type" evidence="6">
    <location>
        <begin position="10"/>
        <end position="78"/>
    </location>
</feature>
<dbReference type="SUPFAM" id="SSF46785">
    <property type="entry name" value="Winged helix' DNA-binding domain"/>
    <property type="match status" value="1"/>
</dbReference>
<dbReference type="Pfam" id="PF00392">
    <property type="entry name" value="GntR"/>
    <property type="match status" value="1"/>
</dbReference>
<keyword evidence="8" id="KW-1185">Reference proteome</keyword>
<dbReference type="SUPFAM" id="SSF53383">
    <property type="entry name" value="PLP-dependent transferases"/>
    <property type="match status" value="1"/>
</dbReference>
<keyword evidence="3" id="KW-0805">Transcription regulation</keyword>
<dbReference type="CDD" id="cd07377">
    <property type="entry name" value="WHTH_GntR"/>
    <property type="match status" value="1"/>
</dbReference>
<dbReference type="EMBL" id="JBHRXJ010000001">
    <property type="protein sequence ID" value="MFC3526687.1"/>
    <property type="molecule type" value="Genomic_DNA"/>
</dbReference>
<dbReference type="Proteomes" id="UP001595721">
    <property type="component" value="Unassembled WGS sequence"/>
</dbReference>
<dbReference type="Gene3D" id="1.10.10.10">
    <property type="entry name" value="Winged helix-like DNA-binding domain superfamily/Winged helix DNA-binding domain"/>
    <property type="match status" value="1"/>
</dbReference>
<dbReference type="InterPro" id="IPR004839">
    <property type="entry name" value="Aminotransferase_I/II_large"/>
</dbReference>
<dbReference type="GO" id="GO:0008483">
    <property type="term" value="F:transaminase activity"/>
    <property type="evidence" value="ECO:0007669"/>
    <property type="project" value="UniProtKB-KW"/>
</dbReference>
<dbReference type="InterPro" id="IPR036388">
    <property type="entry name" value="WH-like_DNA-bd_sf"/>
</dbReference>
<dbReference type="InterPro" id="IPR051446">
    <property type="entry name" value="HTH_trans_reg/aminotransferase"/>
</dbReference>
<dbReference type="PANTHER" id="PTHR46577:SF1">
    <property type="entry name" value="HTH-TYPE TRANSCRIPTIONAL REGULATORY PROTEIN GABR"/>
    <property type="match status" value="1"/>
</dbReference>
<dbReference type="Gene3D" id="3.40.640.10">
    <property type="entry name" value="Type I PLP-dependent aspartate aminotransferase-like (Major domain)"/>
    <property type="match status" value="1"/>
</dbReference>
<dbReference type="InterPro" id="IPR000524">
    <property type="entry name" value="Tscrpt_reg_HTH_GntR"/>
</dbReference>
<dbReference type="InterPro" id="IPR015422">
    <property type="entry name" value="PyrdxlP-dep_Trfase_small"/>
</dbReference>
<dbReference type="SMART" id="SM00345">
    <property type="entry name" value="HTH_GNTR"/>
    <property type="match status" value="1"/>
</dbReference>
<evidence type="ECO:0000259" key="6">
    <source>
        <dbReference type="PROSITE" id="PS50949"/>
    </source>
</evidence>
<dbReference type="PANTHER" id="PTHR46577">
    <property type="entry name" value="HTH-TYPE TRANSCRIPTIONAL REGULATORY PROTEIN GABR"/>
    <property type="match status" value="1"/>
</dbReference>
<keyword evidence="2" id="KW-0663">Pyridoxal phosphate</keyword>